<dbReference type="PANTHER" id="PTHR30531:SF12">
    <property type="entry name" value="FLAGELLAR BIOSYNTHETIC PROTEIN FLHB"/>
    <property type="match status" value="1"/>
</dbReference>
<dbReference type="SUPFAM" id="SSF160544">
    <property type="entry name" value="EscU C-terminal domain-like"/>
    <property type="match status" value="1"/>
</dbReference>
<sequence>MADNFEEEKKKTVVALRYDVDKDRAPLVLASGRGPIADEILRIADSNKIPLYEDPELVALLSKLDIDKEIPPELYTLVAEVLFFIYKLDKMSEKREKLISKMRNDEKELKR</sequence>
<dbReference type="Proteomes" id="UP000178417">
    <property type="component" value="Unassembled WGS sequence"/>
</dbReference>
<dbReference type="InterPro" id="IPR029025">
    <property type="entry name" value="T3SS_substrate_exporter_C"/>
</dbReference>
<dbReference type="Pfam" id="PF01312">
    <property type="entry name" value="Bac_export_2"/>
    <property type="match status" value="1"/>
</dbReference>
<accession>A0A1F4SL11</accession>
<organism evidence="1 2">
    <name type="scientific">candidate division WOR-1 bacterium RIFOXYB2_FULL_37_13</name>
    <dbReference type="NCBI Taxonomy" id="1802579"/>
    <lineage>
        <taxon>Bacteria</taxon>
        <taxon>Bacillati</taxon>
        <taxon>Saganbacteria</taxon>
    </lineage>
</organism>
<dbReference type="PANTHER" id="PTHR30531">
    <property type="entry name" value="FLAGELLAR BIOSYNTHETIC PROTEIN FLHB"/>
    <property type="match status" value="1"/>
</dbReference>
<dbReference type="Gene3D" id="3.40.1690.10">
    <property type="entry name" value="secretion proteins EscU"/>
    <property type="match status" value="1"/>
</dbReference>
<evidence type="ECO:0000313" key="1">
    <source>
        <dbReference type="EMBL" id="OGC21152.1"/>
    </source>
</evidence>
<dbReference type="EMBL" id="MEUB01000048">
    <property type="protein sequence ID" value="OGC21152.1"/>
    <property type="molecule type" value="Genomic_DNA"/>
</dbReference>
<protein>
    <recommendedName>
        <fullName evidence="3">FhlB domain-containing protein</fullName>
    </recommendedName>
</protein>
<dbReference type="GO" id="GO:0009306">
    <property type="term" value="P:protein secretion"/>
    <property type="evidence" value="ECO:0007669"/>
    <property type="project" value="InterPro"/>
</dbReference>
<dbReference type="AlphaFoldDB" id="A0A1F4SL11"/>
<comment type="caution">
    <text evidence="1">The sequence shown here is derived from an EMBL/GenBank/DDBJ whole genome shotgun (WGS) entry which is preliminary data.</text>
</comment>
<gene>
    <name evidence="1" type="ORF">A2310_03925</name>
</gene>
<evidence type="ECO:0000313" key="2">
    <source>
        <dbReference type="Proteomes" id="UP000178417"/>
    </source>
</evidence>
<dbReference type="InterPro" id="IPR006135">
    <property type="entry name" value="T3SS_substrate_exporter"/>
</dbReference>
<dbReference type="STRING" id="1802579.A2310_03925"/>
<name>A0A1F4SL11_UNCSA</name>
<proteinExistence type="predicted"/>
<reference evidence="1 2" key="1">
    <citation type="journal article" date="2016" name="Nat. Commun.">
        <title>Thousands of microbial genomes shed light on interconnected biogeochemical processes in an aquifer system.</title>
        <authorList>
            <person name="Anantharaman K."/>
            <person name="Brown C.T."/>
            <person name="Hug L.A."/>
            <person name="Sharon I."/>
            <person name="Castelle C.J."/>
            <person name="Probst A.J."/>
            <person name="Thomas B.C."/>
            <person name="Singh A."/>
            <person name="Wilkins M.J."/>
            <person name="Karaoz U."/>
            <person name="Brodie E.L."/>
            <person name="Williams K.H."/>
            <person name="Hubbard S.S."/>
            <person name="Banfield J.F."/>
        </authorList>
    </citation>
    <scope>NUCLEOTIDE SEQUENCE [LARGE SCALE GENOMIC DNA]</scope>
</reference>
<evidence type="ECO:0008006" key="3">
    <source>
        <dbReference type="Google" id="ProtNLM"/>
    </source>
</evidence>
<dbReference type="GO" id="GO:0005886">
    <property type="term" value="C:plasma membrane"/>
    <property type="evidence" value="ECO:0007669"/>
    <property type="project" value="TreeGrafter"/>
</dbReference>